<reference evidence="2 3" key="1">
    <citation type="submission" date="2019-03" db="EMBL/GenBank/DDBJ databases">
        <title>Genomics of glacier-inhabiting Cryobacterium strains.</title>
        <authorList>
            <person name="Liu Q."/>
            <person name="Xin Y.-H."/>
        </authorList>
    </citation>
    <scope>NUCLEOTIDE SEQUENCE [LARGE SCALE GENOMIC DNA]</scope>
    <source>
        <strain evidence="2 3">Hh14</strain>
    </source>
</reference>
<comment type="caution">
    <text evidence="2">The sequence shown here is derived from an EMBL/GenBank/DDBJ whole genome shotgun (WGS) entry which is preliminary data.</text>
</comment>
<evidence type="ECO:0000313" key="2">
    <source>
        <dbReference type="EMBL" id="TFD55436.1"/>
    </source>
</evidence>
<sequence>MKLNKILTYAAAFVIAMVILLSGVLVIVPQVDATLAVRAETEQVEAENAAKAAQNALLAGEFAGIDALRSELGGLESAIPTGASTPVLLRQLGALADSYGVTLDSISITEPAAAVADVAADAAVTPDVSADAAVVPVSVLSIPVALSVSGSSAAILSFIGGLQTSDRVMSVTAFSTSLGEATDASAGSGGSVTASISAVVFAFPAT</sequence>
<accession>A0A4R9ACE2</accession>
<dbReference type="OrthoDB" id="5149329at2"/>
<keyword evidence="1" id="KW-0812">Transmembrane</keyword>
<feature type="transmembrane region" description="Helical" evidence="1">
    <location>
        <begin position="6"/>
        <end position="28"/>
    </location>
</feature>
<dbReference type="AlphaFoldDB" id="A0A4R9ACE2"/>
<organism evidence="2 3">
    <name type="scientific">Cryobacterium frigoriphilum</name>
    <dbReference type="NCBI Taxonomy" id="1259150"/>
    <lineage>
        <taxon>Bacteria</taxon>
        <taxon>Bacillati</taxon>
        <taxon>Actinomycetota</taxon>
        <taxon>Actinomycetes</taxon>
        <taxon>Micrococcales</taxon>
        <taxon>Microbacteriaceae</taxon>
        <taxon>Cryobacterium</taxon>
    </lineage>
</organism>
<evidence type="ECO:0000313" key="3">
    <source>
        <dbReference type="Proteomes" id="UP000297447"/>
    </source>
</evidence>
<dbReference type="EMBL" id="SOHE01000007">
    <property type="protein sequence ID" value="TFD55436.1"/>
    <property type="molecule type" value="Genomic_DNA"/>
</dbReference>
<dbReference type="InterPro" id="IPR014717">
    <property type="entry name" value="Transl_elong_EF1B/ribsomal_bS6"/>
</dbReference>
<dbReference type="Proteomes" id="UP000297447">
    <property type="component" value="Unassembled WGS sequence"/>
</dbReference>
<evidence type="ECO:0008006" key="4">
    <source>
        <dbReference type="Google" id="ProtNLM"/>
    </source>
</evidence>
<protein>
    <recommendedName>
        <fullName evidence="4">Type 4a pilus biogenesis protein PilO</fullName>
    </recommendedName>
</protein>
<keyword evidence="3" id="KW-1185">Reference proteome</keyword>
<keyword evidence="1" id="KW-0472">Membrane</keyword>
<proteinExistence type="predicted"/>
<name>A0A4R9ACE2_9MICO</name>
<dbReference type="Gene3D" id="3.30.70.60">
    <property type="match status" value="1"/>
</dbReference>
<gene>
    <name evidence="2" type="ORF">E3T55_01110</name>
</gene>
<keyword evidence="1" id="KW-1133">Transmembrane helix</keyword>
<dbReference type="RefSeq" id="WP_134517743.1">
    <property type="nucleotide sequence ID" value="NZ_SOHE01000007.1"/>
</dbReference>
<evidence type="ECO:0000256" key="1">
    <source>
        <dbReference type="SAM" id="Phobius"/>
    </source>
</evidence>